<dbReference type="GO" id="GO:0090730">
    <property type="term" value="C:Las1 complex"/>
    <property type="evidence" value="ECO:0007669"/>
    <property type="project" value="InterPro"/>
</dbReference>
<name>A0A9P4QF30_9PEZI</name>
<dbReference type="PANTHER" id="PTHR15002">
    <property type="entry name" value="RIBOSOMAL BIOGENESIS PROTEIN LAS1L"/>
    <property type="match status" value="1"/>
</dbReference>
<reference evidence="2" key="1">
    <citation type="journal article" date="2020" name="Stud. Mycol.">
        <title>101 Dothideomycetes genomes: a test case for predicting lifestyles and emergence of pathogens.</title>
        <authorList>
            <person name="Haridas S."/>
            <person name="Albert R."/>
            <person name="Binder M."/>
            <person name="Bloem J."/>
            <person name="Labutti K."/>
            <person name="Salamov A."/>
            <person name="Andreopoulos B."/>
            <person name="Baker S."/>
            <person name="Barry K."/>
            <person name="Bills G."/>
            <person name="Bluhm B."/>
            <person name="Cannon C."/>
            <person name="Castanera R."/>
            <person name="Culley D."/>
            <person name="Daum C."/>
            <person name="Ezra D."/>
            <person name="Gonzalez J."/>
            <person name="Henrissat B."/>
            <person name="Kuo A."/>
            <person name="Liang C."/>
            <person name="Lipzen A."/>
            <person name="Lutzoni F."/>
            <person name="Magnuson J."/>
            <person name="Mondo S."/>
            <person name="Nolan M."/>
            <person name="Ohm R."/>
            <person name="Pangilinan J."/>
            <person name="Park H.-J."/>
            <person name="Ramirez L."/>
            <person name="Alfaro M."/>
            <person name="Sun H."/>
            <person name="Tritt A."/>
            <person name="Yoshinaga Y."/>
            <person name="Zwiers L.-H."/>
            <person name="Turgeon B."/>
            <person name="Goodwin S."/>
            <person name="Spatafora J."/>
            <person name="Crous P."/>
            <person name="Grigoriev I."/>
        </authorList>
    </citation>
    <scope>NUCLEOTIDE SEQUENCE</scope>
    <source>
        <strain evidence="2">CBS 116435</strain>
    </source>
</reference>
<protein>
    <submittedName>
        <fullName evidence="2">Las1-domain-containing protein</fullName>
    </submittedName>
</protein>
<evidence type="ECO:0000313" key="2">
    <source>
        <dbReference type="EMBL" id="KAF2723741.1"/>
    </source>
</evidence>
<comment type="caution">
    <text evidence="2">The sequence shown here is derived from an EMBL/GenBank/DDBJ whole genome shotgun (WGS) entry which is preliminary data.</text>
</comment>
<dbReference type="GO" id="GO:0000460">
    <property type="term" value="P:maturation of 5.8S rRNA"/>
    <property type="evidence" value="ECO:0007669"/>
    <property type="project" value="TreeGrafter"/>
</dbReference>
<dbReference type="GO" id="GO:0000470">
    <property type="term" value="P:maturation of LSU-rRNA"/>
    <property type="evidence" value="ECO:0007669"/>
    <property type="project" value="TreeGrafter"/>
</dbReference>
<dbReference type="OrthoDB" id="10263222at2759"/>
<accession>A0A9P4QF30</accession>
<proteinExistence type="predicted"/>
<dbReference type="PANTHER" id="PTHR15002:SF0">
    <property type="entry name" value="RIBOSOMAL BIOGENESIS PROTEIN LAS1L"/>
    <property type="match status" value="1"/>
</dbReference>
<feature type="region of interest" description="Disordered" evidence="1">
    <location>
        <begin position="417"/>
        <end position="464"/>
    </location>
</feature>
<dbReference type="EMBL" id="MU003775">
    <property type="protein sequence ID" value="KAF2723741.1"/>
    <property type="molecule type" value="Genomic_DNA"/>
</dbReference>
<organism evidence="2 3">
    <name type="scientific">Polychaeton citri CBS 116435</name>
    <dbReference type="NCBI Taxonomy" id="1314669"/>
    <lineage>
        <taxon>Eukaryota</taxon>
        <taxon>Fungi</taxon>
        <taxon>Dikarya</taxon>
        <taxon>Ascomycota</taxon>
        <taxon>Pezizomycotina</taxon>
        <taxon>Dothideomycetes</taxon>
        <taxon>Dothideomycetidae</taxon>
        <taxon>Capnodiales</taxon>
        <taxon>Capnodiaceae</taxon>
        <taxon>Polychaeton</taxon>
    </lineage>
</organism>
<keyword evidence="3" id="KW-1185">Reference proteome</keyword>
<dbReference type="GO" id="GO:0030687">
    <property type="term" value="C:preribosome, large subunit precursor"/>
    <property type="evidence" value="ECO:0007669"/>
    <property type="project" value="TreeGrafter"/>
</dbReference>
<evidence type="ECO:0000256" key="1">
    <source>
        <dbReference type="SAM" id="MobiDB-lite"/>
    </source>
</evidence>
<gene>
    <name evidence="2" type="ORF">K431DRAFT_301627</name>
</gene>
<dbReference type="Proteomes" id="UP000799441">
    <property type="component" value="Unassembled WGS sequence"/>
</dbReference>
<dbReference type="GO" id="GO:0004519">
    <property type="term" value="F:endonuclease activity"/>
    <property type="evidence" value="ECO:0007669"/>
    <property type="project" value="InterPro"/>
</dbReference>
<sequence length="482" mass="53190">MARYTITPWQYHSDLLSVRQQLYRLSTPDKPNPPDERRYAVDRVLAWKMRGGNLPHAVESTALIVDAILHHETSQHQQQQSERDALRTAPEISTFSIRAVYTAALTRFITGFCDIGRARAARSNTSSSNSTSSLLPPASMLEIAKQINMPTHFVALRHEATHEEMPALGRLVRISDEGLEWLWGSYWSALVDESSGGEEAVVIEKAEVGRLLRVYRAARRDEFKQGKKKRRVTGGGGDDGGAGVKGASVHVLEIFGNRGLKVIGTAGTAEDAFAEVLIAERLVLPSDRKFGTSLDGAFLFWDDILIALSSSRRSFLQSLLRALFIAMTSIPTTPEIDNDPEREAQFLWILHIITSSAWQEARSKLRSDVRGFVLKQCCLHPGVWSLKLGEIVLDDVEIDDGSRDLWAPLLEASRLYPSGEEQVGKDSPAPGHGDGDQPRPIASDTVDTSMTDAGQPDVDADEPFTGWRRAVFTPKVPIGVVT</sequence>
<evidence type="ECO:0000313" key="3">
    <source>
        <dbReference type="Proteomes" id="UP000799441"/>
    </source>
</evidence>
<dbReference type="Pfam" id="PF04031">
    <property type="entry name" value="Las1"/>
    <property type="match status" value="1"/>
</dbReference>
<dbReference type="InterPro" id="IPR007174">
    <property type="entry name" value="Las1"/>
</dbReference>
<dbReference type="AlphaFoldDB" id="A0A9P4QF30"/>